<evidence type="ECO:0000313" key="2">
    <source>
        <dbReference type="EMBL" id="QBP41566.1"/>
    </source>
</evidence>
<keyword evidence="3" id="KW-1185">Reference proteome</keyword>
<name>A0A4P7A126_9BACL</name>
<keyword evidence="2" id="KW-0808">Transferase</keyword>
<organism evidence="2 3">
    <name type="scientific">Paenisporosarcina antarctica</name>
    <dbReference type="NCBI Taxonomy" id="417367"/>
    <lineage>
        <taxon>Bacteria</taxon>
        <taxon>Bacillati</taxon>
        <taxon>Bacillota</taxon>
        <taxon>Bacilli</taxon>
        <taxon>Bacillales</taxon>
        <taxon>Caryophanaceae</taxon>
        <taxon>Paenisporosarcina</taxon>
    </lineage>
</organism>
<gene>
    <name evidence="2" type="ORF">E2636_10620</name>
</gene>
<reference evidence="2 3" key="1">
    <citation type="submission" date="2019-03" db="EMBL/GenBank/DDBJ databases">
        <title>Complete genome sequence of Paenisporosarcina antarctica CGMCC 1.6503T.</title>
        <authorList>
            <person name="Rong J.-C."/>
            <person name="Chi N.-Y."/>
            <person name="Zhang Q.-F."/>
        </authorList>
    </citation>
    <scope>NUCLEOTIDE SEQUENCE [LARGE SCALE GENOMIC DNA]</scope>
    <source>
        <strain evidence="2 3">CGMCC 1.6503</strain>
    </source>
</reference>
<evidence type="ECO:0000313" key="3">
    <source>
        <dbReference type="Proteomes" id="UP000294292"/>
    </source>
</evidence>
<accession>A0A4P7A126</accession>
<evidence type="ECO:0000259" key="1">
    <source>
        <dbReference type="Pfam" id="PF23648"/>
    </source>
</evidence>
<dbReference type="Proteomes" id="UP000294292">
    <property type="component" value="Chromosome"/>
</dbReference>
<dbReference type="RefSeq" id="WP_134210166.1">
    <property type="nucleotide sequence ID" value="NZ_CP038015.1"/>
</dbReference>
<dbReference type="AlphaFoldDB" id="A0A4P7A126"/>
<dbReference type="Pfam" id="PF23648">
    <property type="entry name" value="DUF7147"/>
    <property type="match status" value="1"/>
</dbReference>
<proteinExistence type="predicted"/>
<dbReference type="EMBL" id="CP038015">
    <property type="protein sequence ID" value="QBP41566.1"/>
    <property type="molecule type" value="Genomic_DNA"/>
</dbReference>
<sequence>MIQRFIELGEGYSDIYEWMELLETNEDRFHNVCIFTSVLKDVKKLSVALILKPASESKFMPIYFCREGIEYSLEKTSKRIQLVEKTMKEKNYSPHRLEVKHSSYFAEPALYHQYLTGVLRLHHILPPLS</sequence>
<dbReference type="GO" id="GO:0016301">
    <property type="term" value="F:kinase activity"/>
    <property type="evidence" value="ECO:0007669"/>
    <property type="project" value="UniProtKB-KW"/>
</dbReference>
<dbReference type="InterPro" id="IPR055571">
    <property type="entry name" value="DUF7147"/>
</dbReference>
<feature type="domain" description="DUF7147" evidence="1">
    <location>
        <begin position="1"/>
        <end position="125"/>
    </location>
</feature>
<dbReference type="KEGG" id="panc:E2636_10620"/>
<protein>
    <submittedName>
        <fullName evidence="2">Methylthioribose kinase</fullName>
    </submittedName>
</protein>
<keyword evidence="2" id="KW-0418">Kinase</keyword>
<dbReference type="OrthoDB" id="2427086at2"/>